<protein>
    <submittedName>
        <fullName evidence="1">Uncharacterized protein</fullName>
    </submittedName>
</protein>
<gene>
    <name evidence="1" type="ORF">S12H4_20648</name>
</gene>
<reference evidence="1" key="1">
    <citation type="journal article" date="2014" name="Front. Microbiol.">
        <title>High frequency of phylogenetically diverse reductive dehalogenase-homologous genes in deep subseafloor sedimentary metagenomes.</title>
        <authorList>
            <person name="Kawai M."/>
            <person name="Futagami T."/>
            <person name="Toyoda A."/>
            <person name="Takaki Y."/>
            <person name="Nishi S."/>
            <person name="Hori S."/>
            <person name="Arai W."/>
            <person name="Tsubouchi T."/>
            <person name="Morono Y."/>
            <person name="Uchiyama I."/>
            <person name="Ito T."/>
            <person name="Fujiyama A."/>
            <person name="Inagaki F."/>
            <person name="Takami H."/>
        </authorList>
    </citation>
    <scope>NUCLEOTIDE SEQUENCE</scope>
    <source>
        <strain evidence="1">Expedition CK06-06</strain>
    </source>
</reference>
<proteinExistence type="predicted"/>
<dbReference type="EMBL" id="BARW01010502">
    <property type="protein sequence ID" value="GAI77047.1"/>
    <property type="molecule type" value="Genomic_DNA"/>
</dbReference>
<dbReference type="AlphaFoldDB" id="X1R8J9"/>
<comment type="caution">
    <text evidence="1">The sequence shown here is derived from an EMBL/GenBank/DDBJ whole genome shotgun (WGS) entry which is preliminary data.</text>
</comment>
<accession>X1R8J9</accession>
<feature type="non-terminal residue" evidence="1">
    <location>
        <position position="1"/>
    </location>
</feature>
<sequence length="63" mass="7417">NIIQNVVKALDLDSERRCQLIKKKTPKMFHGLAEEFSSTKESQRYAEFADGTMIYFQYVLQKE</sequence>
<evidence type="ECO:0000313" key="1">
    <source>
        <dbReference type="EMBL" id="GAI77047.1"/>
    </source>
</evidence>
<organism evidence="1">
    <name type="scientific">marine sediment metagenome</name>
    <dbReference type="NCBI Taxonomy" id="412755"/>
    <lineage>
        <taxon>unclassified sequences</taxon>
        <taxon>metagenomes</taxon>
        <taxon>ecological metagenomes</taxon>
    </lineage>
</organism>
<name>X1R8J9_9ZZZZ</name>